<reference evidence="2 3" key="1">
    <citation type="submission" date="2021-03" db="EMBL/GenBank/DDBJ databases">
        <authorList>
            <person name="Alqahtani R."/>
            <person name="Behailu E."/>
            <person name="Cappabianca D.W."/>
            <person name="Csanadi-Schwartz K.M."/>
            <person name="Dalal A.S."/>
            <person name="Fahim M.S."/>
            <person name="Franklin J.M."/>
            <person name="Gluckman M.H."/>
            <person name="Levine C.J."/>
            <person name="Martin N."/>
            <person name="Milza N."/>
            <person name="Najmabadi R."/>
            <person name="Newman A.M."/>
            <person name="Pajunar M."/>
            <person name="Qalawee I."/>
            <person name="Rizvi A."/>
            <person name="Samuel A."/>
            <person name="Smith A."/>
            <person name="Swann F.E."/>
            <person name="Sweeney P."/>
            <person name="Torres N.R."/>
            <person name="Ventrone L."/>
            <person name="Ventura L."/>
            <person name="Wroe M."/>
            <person name="Acquaye N.A."/>
            <person name="Agnes T.J."/>
            <person name="Ahmed A."/>
            <person name="Ahmed S."/>
            <person name="Amodu B.A."/>
            <person name="Arefeayne N.F."/>
            <person name="Asamoah-Frimpong E.A."/>
            <person name="Attaran A."/>
            <person name="Barragan J.M."/>
            <person name="Baumgarten L.N."/>
            <person name="Berhane B."/>
            <person name="Beyene A."/>
            <person name="Bhattarai B."/>
            <person name="Biondokin D.V."/>
            <person name="Boone B.K."/>
            <person name="Burney S.Z."/>
            <person name="Cayanan J.T."/>
            <person name="Cesta G."/>
            <person name="Chang J."/>
            <person name="Chavez J."/>
            <person name="Chorbajian C."/>
            <person name="Christian S."/>
            <person name="Corns J.R."/>
            <person name="Corns N.R."/>
            <person name="Cowan J.T."/>
            <person name="Coyne C."/>
            <person name="Dadzie B."/>
            <person name="Datu D.V."/>
            <person name="Deng B.C."/>
            <person name="Der L."/>
            <person name="Dickerson K."/>
            <person name="Dozier E."/>
            <person name="Egbunine A.O."/>
            <person name="Farooq M."/>
            <person name="Fonge A.E."/>
            <person name="Ghomsi-Nono M.P."/>
            <person name="Giampietro H."/>
            <person name="Gunnison R.P."/>
            <person name="Han S.H."/>
            <person name="Hennigan A.J."/>
            <person name="Hong A.N."/>
            <person name="Ijomor E.C."/>
            <person name="Jalali A."/>
            <person name="Jamil T.Z."/>
            <person name="Jenkins C.R."/>
            <person name="Joseph M.A."/>
            <person name="Jowanowitch O.J."/>
            <person name="Kang D."/>
            <person name="Khan A."/>
            <person name="Khan Z.K."/>
            <person name="Kiewe T."/>
            <person name="Kjerulf A.B."/>
            <person name="Kolosey V."/>
            <person name="Kurup M."/>
            <person name="Lee V.H."/>
            <person name="Llontop-Maldonado V."/>
            <person name="Long P."/>
            <person name="Lu N."/>
            <person name="Majekodunmi A."/>
            <person name="Malik H.W."/>
            <person name="Marcellino S.C."/>
            <person name="Martinez L.A."/>
            <person name="Meher F.N."/>
            <person name="Michelin M.A."/>
            <person name="Mitchell K.G."/>
            <person name="Mullens W.J."/>
            <person name="Nwakama C."/>
            <person name="Nwosu F.T."/>
            <person name="Oboh E.C."/>
            <person name="Odujinrin O."/>
            <person name="Ogunsan O."/>
            <person name="O'Neill K."/>
            <person name="Oxlaj J.A."/>
            <person name="Patel A.K."/>
            <person name="Patel B.R."/>
            <person name="Pham Q."/>
            <person name="Porter J."/>
            <person name="Portes J."/>
            <person name="Prokopenko A."/>
            <person name="Quraishi M."/>
            <person name="Qureshi M."/>
            <person name="Rivera A."/>
            <person name="Rubalsky V."/>
            <person name="Saikali Y."/>
            <person name="Saqaf K."/>
            <person name="Saroya S.R."/>
            <person name="Seas A."/>
            <person name="Shadrick R.E."/>
            <person name="Sharda N."/>
            <person name="Sigindere M.T."/>
            <person name="Simbi V.G."/>
            <person name="Thuzar C."/>
            <person name="Tran K."/>
            <person name="Tran V.D."/>
            <person name="Trang W."/>
            <person name="Vaishnav N."/>
            <person name="Vuong K."/>
            <person name="Walker C."/>
            <person name="Wallace S.A."/>
            <person name="Warfield J.C."/>
            <person name="Wikina T."/>
            <person name="Wobbeking F.T."/>
            <person name="Worrent L.D."/>
            <person name="Yan T."/>
            <person name="Zehra A."/>
            <person name="Avazpour P."/>
            <person name="Kim F.M."/>
            <person name="Mason K."/>
            <person name="Nguyen D.A."/>
            <person name="Pettit S.M."/>
            <person name="Zhou O.J."/>
            <person name="Brissett D.L."/>
            <person name="Gualtieri C."/>
            <person name="Hufford T.M."/>
            <person name="Ko J.M."/>
            <person name="Novak J.K."/>
            <person name="Smith Z.M."/>
            <person name="Mayer-Bacon C."/>
            <person name="Erill I."/>
            <person name="Caruso S.M."/>
            <person name="Garlena R.A."/>
            <person name="Russell D.A."/>
            <person name="Pope W.H."/>
            <person name="Jacobs-Sera D."/>
            <person name="Hatfull G.F."/>
        </authorList>
    </citation>
    <scope>NUCLEOTIDE SEQUENCE [LARGE SCALE GENOMIC DNA]</scope>
</reference>
<dbReference type="RefSeq" id="YP_010651982.1">
    <property type="nucleotide sequence ID" value="NC_070784.1"/>
</dbReference>
<organism evidence="2 3">
    <name type="scientific">Streptomyces phage TunaTartare</name>
    <dbReference type="NCBI Taxonomy" id="2848887"/>
    <lineage>
        <taxon>Viruses</taxon>
        <taxon>Duplodnaviria</taxon>
        <taxon>Heunggongvirae</taxon>
        <taxon>Uroviricota</taxon>
        <taxon>Caudoviricetes</taxon>
        <taxon>Stanwilliamsviridae</taxon>
        <taxon>Loccivirinae</taxon>
        <taxon>Faustvirus</taxon>
        <taxon>Faustvirus tunatartare</taxon>
    </lineage>
</organism>
<accession>A0A8F2E6P9</accession>
<feature type="region of interest" description="Disordered" evidence="1">
    <location>
        <begin position="35"/>
        <end position="56"/>
    </location>
</feature>
<dbReference type="KEGG" id="vg:77927722"/>
<gene>
    <name evidence="2" type="primary">154</name>
    <name evidence="2" type="ORF">SEA_TUNATARTARE_154</name>
</gene>
<name>A0A8F2E6P9_9CAUD</name>
<dbReference type="Proteomes" id="UP000683399">
    <property type="component" value="Segment"/>
</dbReference>
<dbReference type="GeneID" id="77927722"/>
<protein>
    <submittedName>
        <fullName evidence="2">Uncharacterized protein</fullName>
    </submittedName>
</protein>
<evidence type="ECO:0000256" key="1">
    <source>
        <dbReference type="SAM" id="MobiDB-lite"/>
    </source>
</evidence>
<evidence type="ECO:0000313" key="3">
    <source>
        <dbReference type="Proteomes" id="UP000683399"/>
    </source>
</evidence>
<evidence type="ECO:0000313" key="2">
    <source>
        <dbReference type="EMBL" id="QWT30025.1"/>
    </source>
</evidence>
<dbReference type="EMBL" id="MW822145">
    <property type="protein sequence ID" value="QWT30025.1"/>
    <property type="molecule type" value="Genomic_DNA"/>
</dbReference>
<feature type="compositionally biased region" description="Basic and acidic residues" evidence="1">
    <location>
        <begin position="44"/>
        <end position="56"/>
    </location>
</feature>
<proteinExistence type="predicted"/>
<keyword evidence="3" id="KW-1185">Reference proteome</keyword>
<sequence length="56" mass="6032">MAKFSIGKTVKTADGHTGKVIQTDSARKKVAVEITEPGTPGTKVGDERVYNEKDLK</sequence>